<name>A0A8B6F2G0_MYTGA</name>
<protein>
    <submittedName>
        <fullName evidence="3">Uncharacterized protein</fullName>
    </submittedName>
</protein>
<proteinExistence type="predicted"/>
<dbReference type="OrthoDB" id="6134084at2759"/>
<gene>
    <name evidence="3" type="ORF">MGAL_10B087170</name>
</gene>
<keyword evidence="4" id="KW-1185">Reference proteome</keyword>
<feature type="coiled-coil region" evidence="1">
    <location>
        <begin position="79"/>
        <end position="117"/>
    </location>
</feature>
<evidence type="ECO:0000256" key="2">
    <source>
        <dbReference type="SAM" id="Phobius"/>
    </source>
</evidence>
<comment type="caution">
    <text evidence="3">The sequence shown here is derived from an EMBL/GenBank/DDBJ whole genome shotgun (WGS) entry which is preliminary data.</text>
</comment>
<accession>A0A8B6F2G0</accession>
<evidence type="ECO:0000313" key="3">
    <source>
        <dbReference type="EMBL" id="VDI43535.1"/>
    </source>
</evidence>
<keyword evidence="2" id="KW-0472">Membrane</keyword>
<dbReference type="AlphaFoldDB" id="A0A8B6F2G0"/>
<feature type="transmembrane region" description="Helical" evidence="2">
    <location>
        <begin position="6"/>
        <end position="21"/>
    </location>
</feature>
<evidence type="ECO:0000313" key="4">
    <source>
        <dbReference type="Proteomes" id="UP000596742"/>
    </source>
</evidence>
<keyword evidence="2" id="KW-1133">Transmembrane helix</keyword>
<keyword evidence="1" id="KW-0175">Coiled coil</keyword>
<dbReference type="EMBL" id="UYJE01006155">
    <property type="protein sequence ID" value="VDI43535.1"/>
    <property type="molecule type" value="Genomic_DNA"/>
</dbReference>
<keyword evidence="2" id="KW-0812">Transmembrane</keyword>
<sequence>MNYLQVFINAIVVALMAMYVYKNEEIMEKMSTKHYQTEKELDELKMVAKSTELKLSTKAETEKLIEIENQQIAGTRKLYTEIENQQIAATRKLTEVENQLNAETKKSNEKALALERKLADEIKDMKQLLSTKAEKKDFKPIFKACSGNKQSILDTWKKSKMEGDISNIKESCTNRHLRSTLIDNWNGSLIDQVKVELFKNEQLAVEMYFDGRGSTSSNWFTRSRLRDNSFNDLTRMSTFNFFSMNGHQAVGRHFFINQDYGGCENDKGWMVVIDTADGKPRPCIMDKLPGQDYPYILYGPDQQLIHYGHGPYAVANMMVISISNLG</sequence>
<evidence type="ECO:0000256" key="1">
    <source>
        <dbReference type="SAM" id="Coils"/>
    </source>
</evidence>
<organism evidence="3 4">
    <name type="scientific">Mytilus galloprovincialis</name>
    <name type="common">Mediterranean mussel</name>
    <dbReference type="NCBI Taxonomy" id="29158"/>
    <lineage>
        <taxon>Eukaryota</taxon>
        <taxon>Metazoa</taxon>
        <taxon>Spiralia</taxon>
        <taxon>Lophotrochozoa</taxon>
        <taxon>Mollusca</taxon>
        <taxon>Bivalvia</taxon>
        <taxon>Autobranchia</taxon>
        <taxon>Pteriomorphia</taxon>
        <taxon>Mytilida</taxon>
        <taxon>Mytiloidea</taxon>
        <taxon>Mytilidae</taxon>
        <taxon>Mytilinae</taxon>
        <taxon>Mytilus</taxon>
    </lineage>
</organism>
<reference evidence="3" key="1">
    <citation type="submission" date="2018-11" db="EMBL/GenBank/DDBJ databases">
        <authorList>
            <person name="Alioto T."/>
            <person name="Alioto T."/>
        </authorList>
    </citation>
    <scope>NUCLEOTIDE SEQUENCE</scope>
</reference>
<dbReference type="Proteomes" id="UP000596742">
    <property type="component" value="Unassembled WGS sequence"/>
</dbReference>